<dbReference type="AlphaFoldDB" id="A0AAW0EL85"/>
<comment type="caution">
    <text evidence="2">The sequence shown here is derived from an EMBL/GenBank/DDBJ whole genome shotgun (WGS) entry which is preliminary data.</text>
</comment>
<gene>
    <name evidence="2" type="ORF">NESM_000360500</name>
</gene>
<name>A0AAW0EL85_9TRYP</name>
<reference evidence="2 3" key="1">
    <citation type="journal article" date="2021" name="MBio">
        <title>A New Model Trypanosomatid, Novymonas esmeraldas: Genomic Perception of Its 'Candidatus Pandoraea novymonadis' Endosymbiont.</title>
        <authorList>
            <person name="Zakharova A."/>
            <person name="Saura A."/>
            <person name="Butenko A."/>
            <person name="Podesvova L."/>
            <person name="Warmusova S."/>
            <person name="Kostygov A.Y."/>
            <person name="Nenarokova A."/>
            <person name="Lukes J."/>
            <person name="Opperdoes F.R."/>
            <person name="Yurchenko V."/>
        </authorList>
    </citation>
    <scope>NUCLEOTIDE SEQUENCE [LARGE SCALE GENOMIC DNA]</scope>
    <source>
        <strain evidence="2 3">E262AT.01</strain>
    </source>
</reference>
<proteinExistence type="predicted"/>
<dbReference type="EMBL" id="JAECZO010000036">
    <property type="protein sequence ID" value="KAK7194439.1"/>
    <property type="molecule type" value="Genomic_DNA"/>
</dbReference>
<dbReference type="Proteomes" id="UP001430356">
    <property type="component" value="Unassembled WGS sequence"/>
</dbReference>
<feature type="compositionally biased region" description="Low complexity" evidence="1">
    <location>
        <begin position="149"/>
        <end position="161"/>
    </location>
</feature>
<feature type="compositionally biased region" description="Basic and acidic residues" evidence="1">
    <location>
        <begin position="162"/>
        <end position="177"/>
    </location>
</feature>
<sequence length="197" mass="21557">MSDPRRAEKSVAEVARRECALLTRLAEANRRISVYRHHSFFRRSRYAVQLAKKCYGGTAAKSPRRGEKRRSAALITAHRALVTAVEHCTAELAASRIDTIALCVAFIAILSRLGCCVGKTILLTCGVAPLSSSCPDSYTRYLEAAVAAQPASSVPRPSPRQVSHDARADRPTREQRSRGSYGDLVNRLVGHAAKKKK</sequence>
<accession>A0AAW0EL85</accession>
<keyword evidence="3" id="KW-1185">Reference proteome</keyword>
<organism evidence="2 3">
    <name type="scientific">Novymonas esmeraldas</name>
    <dbReference type="NCBI Taxonomy" id="1808958"/>
    <lineage>
        <taxon>Eukaryota</taxon>
        <taxon>Discoba</taxon>
        <taxon>Euglenozoa</taxon>
        <taxon>Kinetoplastea</taxon>
        <taxon>Metakinetoplastina</taxon>
        <taxon>Trypanosomatida</taxon>
        <taxon>Trypanosomatidae</taxon>
        <taxon>Novymonas</taxon>
    </lineage>
</organism>
<feature type="region of interest" description="Disordered" evidence="1">
    <location>
        <begin position="149"/>
        <end position="182"/>
    </location>
</feature>
<protein>
    <submittedName>
        <fullName evidence="2">Uncharacterized protein</fullName>
    </submittedName>
</protein>
<evidence type="ECO:0000313" key="3">
    <source>
        <dbReference type="Proteomes" id="UP001430356"/>
    </source>
</evidence>
<evidence type="ECO:0000256" key="1">
    <source>
        <dbReference type="SAM" id="MobiDB-lite"/>
    </source>
</evidence>
<evidence type="ECO:0000313" key="2">
    <source>
        <dbReference type="EMBL" id="KAK7194439.1"/>
    </source>
</evidence>